<dbReference type="PROSITE" id="PS50011">
    <property type="entry name" value="PROTEIN_KINASE_DOM"/>
    <property type="match status" value="1"/>
</dbReference>
<gene>
    <name evidence="6" type="ORF">TRFO_10542</name>
</gene>
<evidence type="ECO:0000256" key="1">
    <source>
        <dbReference type="ARBA" id="ARBA00022679"/>
    </source>
</evidence>
<dbReference type="Proteomes" id="UP000179807">
    <property type="component" value="Unassembled WGS sequence"/>
</dbReference>
<dbReference type="PANTHER" id="PTHR24348">
    <property type="entry name" value="SERINE/THREONINE-PROTEIN KINASE UNC-51-RELATED"/>
    <property type="match status" value="1"/>
</dbReference>
<evidence type="ECO:0000256" key="4">
    <source>
        <dbReference type="ARBA" id="ARBA00022840"/>
    </source>
</evidence>
<dbReference type="RefSeq" id="XP_068348539.1">
    <property type="nucleotide sequence ID" value="XM_068495523.1"/>
</dbReference>
<dbReference type="GO" id="GO:0005829">
    <property type="term" value="C:cytosol"/>
    <property type="evidence" value="ECO:0007669"/>
    <property type="project" value="TreeGrafter"/>
</dbReference>
<sequence>MKNLAGKFSLINFIQQKDNVKIYKAKVTVPYPPLSKGDFVALKLFNTQFVPFNISQEEIEILKSLNHKNVIKFYGMEEEKNLKILVMEYCEFGDLYHYIDSLKCNISEAFIQKCTEQIVSGLNYLHLKGFINCSINMQSILLTGPVESPTIKIADFSMSKFSKKNSTSKSSLSASTGNFMSNLYIPPEMRIDSQNTENADSWALAILIIEMITKNSLYNSLISPNGYNLDHKNRIDIYLPKNLNISDELREVVNQLLIPDPSKRLKISDLNNHSYFKKRERIPRFSFVRLESEYSLDEKVELMLIEARDSSRTIISNLTESQQSGNFVVFEILTILSEFLIDFLNEYLSLKTDQNRELVSEILEILSNVTEEGEYFNHFFQETNVNHSKSEKSGYQFLYEKGIQFARNAAEAEERKDENYVKYAEFMYKKSQAMLMPIVYGIKDSEFVEQVRDIYVQCKKRENGLKLET</sequence>
<dbReference type="OrthoDB" id="346907at2759"/>
<accession>A0A1J4J887</accession>
<dbReference type="Gene3D" id="1.10.510.10">
    <property type="entry name" value="Transferase(Phosphotransferase) domain 1"/>
    <property type="match status" value="1"/>
</dbReference>
<evidence type="ECO:0000313" key="6">
    <source>
        <dbReference type="EMBL" id="OHS95402.1"/>
    </source>
</evidence>
<dbReference type="EMBL" id="MLAK01001248">
    <property type="protein sequence ID" value="OHS95402.1"/>
    <property type="molecule type" value="Genomic_DNA"/>
</dbReference>
<dbReference type="AlphaFoldDB" id="A0A1J4J887"/>
<dbReference type="GO" id="GO:0005524">
    <property type="term" value="F:ATP binding"/>
    <property type="evidence" value="ECO:0007669"/>
    <property type="project" value="UniProtKB-KW"/>
</dbReference>
<organism evidence="6 7">
    <name type="scientific">Tritrichomonas foetus</name>
    <dbReference type="NCBI Taxonomy" id="1144522"/>
    <lineage>
        <taxon>Eukaryota</taxon>
        <taxon>Metamonada</taxon>
        <taxon>Parabasalia</taxon>
        <taxon>Tritrichomonadida</taxon>
        <taxon>Tritrichomonadidae</taxon>
        <taxon>Tritrichomonas</taxon>
    </lineage>
</organism>
<dbReference type="GO" id="GO:0000407">
    <property type="term" value="C:phagophore assembly site"/>
    <property type="evidence" value="ECO:0007669"/>
    <property type="project" value="TreeGrafter"/>
</dbReference>
<evidence type="ECO:0000256" key="2">
    <source>
        <dbReference type="ARBA" id="ARBA00022741"/>
    </source>
</evidence>
<name>A0A1J4J887_9EUKA</name>
<evidence type="ECO:0000313" key="7">
    <source>
        <dbReference type="Proteomes" id="UP000179807"/>
    </source>
</evidence>
<evidence type="ECO:0000256" key="3">
    <source>
        <dbReference type="ARBA" id="ARBA00022777"/>
    </source>
</evidence>
<dbReference type="Pfam" id="PF00069">
    <property type="entry name" value="Pkinase"/>
    <property type="match status" value="1"/>
</dbReference>
<dbReference type="GO" id="GO:0016020">
    <property type="term" value="C:membrane"/>
    <property type="evidence" value="ECO:0007669"/>
    <property type="project" value="TreeGrafter"/>
</dbReference>
<dbReference type="VEuPathDB" id="TrichDB:TRFO_10542"/>
<feature type="domain" description="Protein kinase" evidence="5">
    <location>
        <begin position="8"/>
        <end position="276"/>
    </location>
</feature>
<dbReference type="GeneID" id="94830227"/>
<keyword evidence="2" id="KW-0547">Nucleotide-binding</keyword>
<dbReference type="SUPFAM" id="SSF56112">
    <property type="entry name" value="Protein kinase-like (PK-like)"/>
    <property type="match status" value="1"/>
</dbReference>
<protein>
    <submittedName>
        <fullName evidence="6">CAMK family protein kinase</fullName>
    </submittedName>
</protein>
<dbReference type="GO" id="GO:0005776">
    <property type="term" value="C:autophagosome"/>
    <property type="evidence" value="ECO:0007669"/>
    <property type="project" value="TreeGrafter"/>
</dbReference>
<keyword evidence="4" id="KW-0067">ATP-binding</keyword>
<dbReference type="GO" id="GO:0000045">
    <property type="term" value="P:autophagosome assembly"/>
    <property type="evidence" value="ECO:0007669"/>
    <property type="project" value="TreeGrafter"/>
</dbReference>
<reference evidence="6" key="1">
    <citation type="submission" date="2016-10" db="EMBL/GenBank/DDBJ databases">
        <authorList>
            <person name="Benchimol M."/>
            <person name="Almeida L.G."/>
            <person name="Vasconcelos A.T."/>
            <person name="Perreira-Neves A."/>
            <person name="Rosa I.A."/>
            <person name="Tasca T."/>
            <person name="Bogo M.R."/>
            <person name="de Souza W."/>
        </authorList>
    </citation>
    <scope>NUCLEOTIDE SEQUENCE [LARGE SCALE GENOMIC DNA]</scope>
    <source>
        <strain evidence="6">K</strain>
    </source>
</reference>
<evidence type="ECO:0000259" key="5">
    <source>
        <dbReference type="PROSITE" id="PS50011"/>
    </source>
</evidence>
<dbReference type="CDD" id="cd00180">
    <property type="entry name" value="PKc"/>
    <property type="match status" value="1"/>
</dbReference>
<keyword evidence="3 6" id="KW-0418">Kinase</keyword>
<dbReference type="GO" id="GO:0004674">
    <property type="term" value="F:protein serine/threonine kinase activity"/>
    <property type="evidence" value="ECO:0007669"/>
    <property type="project" value="InterPro"/>
</dbReference>
<proteinExistence type="predicted"/>
<dbReference type="GO" id="GO:0010506">
    <property type="term" value="P:regulation of autophagy"/>
    <property type="evidence" value="ECO:0007669"/>
    <property type="project" value="InterPro"/>
</dbReference>
<keyword evidence="7" id="KW-1185">Reference proteome</keyword>
<dbReference type="InterPro" id="IPR011009">
    <property type="entry name" value="Kinase-like_dom_sf"/>
</dbReference>
<dbReference type="InterPro" id="IPR000719">
    <property type="entry name" value="Prot_kinase_dom"/>
</dbReference>
<dbReference type="PANTHER" id="PTHR24348:SF22">
    <property type="entry name" value="NON-SPECIFIC SERINE_THREONINE PROTEIN KINASE"/>
    <property type="match status" value="1"/>
</dbReference>
<comment type="caution">
    <text evidence="6">The sequence shown here is derived from an EMBL/GenBank/DDBJ whole genome shotgun (WGS) entry which is preliminary data.</text>
</comment>
<dbReference type="InterPro" id="IPR045269">
    <property type="entry name" value="Atg1-like"/>
</dbReference>
<keyword evidence="1" id="KW-0808">Transferase</keyword>